<dbReference type="Pfam" id="PF04064">
    <property type="entry name" value="DUF384"/>
    <property type="match status" value="1"/>
</dbReference>
<dbReference type="InterPro" id="IPR039717">
    <property type="entry name" value="Hgh1"/>
</dbReference>
<dbReference type="InterPro" id="IPR007206">
    <property type="entry name" value="Protein_HGH1_C"/>
</dbReference>
<gene>
    <name evidence="6" type="primary">LOC106150765</name>
</gene>
<dbReference type="STRING" id="7574.A0A1S3GZ99"/>
<dbReference type="InParanoid" id="A0A1S3GZ99"/>
<keyword evidence="5" id="KW-1185">Reference proteome</keyword>
<evidence type="ECO:0000256" key="2">
    <source>
        <dbReference type="ARBA" id="ARBA00014076"/>
    </source>
</evidence>
<dbReference type="Pfam" id="PF04063">
    <property type="entry name" value="DUF383"/>
    <property type="match status" value="1"/>
</dbReference>
<organism evidence="5 6">
    <name type="scientific">Lingula anatina</name>
    <name type="common">Brachiopod</name>
    <name type="synonym">Lingula unguis</name>
    <dbReference type="NCBI Taxonomy" id="7574"/>
    <lineage>
        <taxon>Eukaryota</taxon>
        <taxon>Metazoa</taxon>
        <taxon>Spiralia</taxon>
        <taxon>Lophotrochozoa</taxon>
        <taxon>Brachiopoda</taxon>
        <taxon>Linguliformea</taxon>
        <taxon>Lingulata</taxon>
        <taxon>Lingulida</taxon>
        <taxon>Linguloidea</taxon>
        <taxon>Lingulidae</taxon>
        <taxon>Lingula</taxon>
    </lineage>
</organism>
<sequence length="414" mass="46685">MNGFRCLSLTYYKTFVRALKTYLQVSESSDSNKYLVSALSIHTQQLAMSRKQLDEVIPFLSHKSRGDVKAIAIDYVTGLTGTSEGRTLLCSRDVYLEAVAGLLQDDIQSISKQAYKALVNLTAEDLVCPKLLSLKTKPNLLQELMKYVCNPESELADEACMLLSNLSRPLDCAKKMVEVIQKEKETLGFDKLIQVFCTEGYNPKAKLHHLGPFLCNLTQIPEARQFILNKDGCVIQRLLPYTQYPESVVRRRGIVATLKNCSFETDNHQWLLSPQVDLLPHLLLPLAGPEEFDEEDNDKLPVELQYLEPTKTREPEPDIRVMLIEAVHQLCATKEGREYLKDKNAYIILRELHNWEKNEAVIEACEDVVSILIGDEPAPEHANLKEVEIPADIQEKLNKASRVAKDAGGDAKDS</sequence>
<dbReference type="PANTHER" id="PTHR13387">
    <property type="entry name" value="PROTEIN HGH1 HOMOLOG"/>
    <property type="match status" value="1"/>
</dbReference>
<dbReference type="InterPro" id="IPR011989">
    <property type="entry name" value="ARM-like"/>
</dbReference>
<dbReference type="InterPro" id="IPR007205">
    <property type="entry name" value="Protein_HGH1_N"/>
</dbReference>
<dbReference type="InterPro" id="IPR016024">
    <property type="entry name" value="ARM-type_fold"/>
</dbReference>
<reference evidence="6" key="1">
    <citation type="submission" date="2025-08" db="UniProtKB">
        <authorList>
            <consortium name="RefSeq"/>
        </authorList>
    </citation>
    <scope>IDENTIFICATION</scope>
    <source>
        <tissue evidence="6">Gonads</tissue>
    </source>
</reference>
<accession>A0A1S3GZ99</accession>
<protein>
    <recommendedName>
        <fullName evidence="2">Protein HGH1 homolog</fullName>
    </recommendedName>
</protein>
<name>A0A1S3GZ99_LINAN</name>
<dbReference type="PANTHER" id="PTHR13387:SF9">
    <property type="entry name" value="PROTEIN HGH1 HOMOLOG"/>
    <property type="match status" value="1"/>
</dbReference>
<dbReference type="FunCoup" id="A0A1S3GZ99">
    <property type="interactions" value="1956"/>
</dbReference>
<dbReference type="OrthoDB" id="338814at2759"/>
<dbReference type="SUPFAM" id="SSF48371">
    <property type="entry name" value="ARM repeat"/>
    <property type="match status" value="1"/>
</dbReference>
<dbReference type="Gene3D" id="1.25.10.10">
    <property type="entry name" value="Leucine-rich Repeat Variant"/>
    <property type="match status" value="1"/>
</dbReference>
<dbReference type="GeneID" id="106150765"/>
<dbReference type="Proteomes" id="UP000085678">
    <property type="component" value="Unplaced"/>
</dbReference>
<evidence type="ECO:0000259" key="4">
    <source>
        <dbReference type="Pfam" id="PF04064"/>
    </source>
</evidence>
<dbReference type="RefSeq" id="XP_013379205.1">
    <property type="nucleotide sequence ID" value="XM_013523751.1"/>
</dbReference>
<dbReference type="AlphaFoldDB" id="A0A1S3GZ99"/>
<comment type="similarity">
    <text evidence="1">Belongs to the HGH1 family.</text>
</comment>
<dbReference type="KEGG" id="lak:106150765"/>
<evidence type="ECO:0000259" key="3">
    <source>
        <dbReference type="Pfam" id="PF04063"/>
    </source>
</evidence>
<evidence type="ECO:0000313" key="5">
    <source>
        <dbReference type="Proteomes" id="UP000085678"/>
    </source>
</evidence>
<evidence type="ECO:0000256" key="1">
    <source>
        <dbReference type="ARBA" id="ARBA00006712"/>
    </source>
</evidence>
<proteinExistence type="inferred from homology"/>
<evidence type="ECO:0000313" key="6">
    <source>
        <dbReference type="RefSeq" id="XP_013379205.1"/>
    </source>
</evidence>
<dbReference type="OMA" id="MCILLTN"/>
<feature type="domain" description="Protein HGH1 C-terminal" evidence="4">
    <location>
        <begin position="327"/>
        <end position="379"/>
    </location>
</feature>
<feature type="domain" description="Protein HGH1 N-terminal" evidence="3">
    <location>
        <begin position="147"/>
        <end position="321"/>
    </location>
</feature>